<accession>A0ACC1JJN9</accession>
<protein>
    <submittedName>
        <fullName evidence="1">ATP-dependent Lon protease pim1</fullName>
        <ecNumber evidence="1">3.4.21.53</ecNumber>
    </submittedName>
</protein>
<evidence type="ECO:0000313" key="2">
    <source>
        <dbReference type="Proteomes" id="UP001140234"/>
    </source>
</evidence>
<dbReference type="EMBL" id="JANBUJ010003719">
    <property type="protein sequence ID" value="KAJ2759658.1"/>
    <property type="molecule type" value="Genomic_DNA"/>
</dbReference>
<comment type="caution">
    <text evidence="1">The sequence shown here is derived from an EMBL/GenBank/DDBJ whole genome shotgun (WGS) entry which is preliminary data.</text>
</comment>
<dbReference type="EC" id="3.4.21.53" evidence="1"/>
<keyword evidence="1" id="KW-0378">Hydrolase</keyword>
<proteinExistence type="predicted"/>
<keyword evidence="1" id="KW-0645">Protease</keyword>
<name>A0ACC1JJN9_9FUNG</name>
<organism evidence="1 2">
    <name type="scientific">Coemansia nantahalensis</name>
    <dbReference type="NCBI Taxonomy" id="2789366"/>
    <lineage>
        <taxon>Eukaryota</taxon>
        <taxon>Fungi</taxon>
        <taxon>Fungi incertae sedis</taxon>
        <taxon>Zoopagomycota</taxon>
        <taxon>Kickxellomycotina</taxon>
        <taxon>Kickxellomycetes</taxon>
        <taxon>Kickxellales</taxon>
        <taxon>Kickxellaceae</taxon>
        <taxon>Coemansia</taxon>
    </lineage>
</organism>
<keyword evidence="2" id="KW-1185">Reference proteome</keyword>
<sequence>MMLPITRRPLFPSLYKSIQVQDPQVIGALKELVERGEPYVATFMLKNDDKDVDSIKSTDEVHDIGVFSRIMSIYVSPNPEDKHLTVALYPWRRVRMKRILGAGGDGAKEGSSAPTKEGPASAGPGDVPAAGEAAKPEDQAPPPTDAGDDAGKAKQVLESIEADYSFTALEVENVEDEPYDIKNATISATMSEIVSVLREITTMNPMFREQIHHFASAQVSKAVFENPSKLADFAAALSGGSSEELQDILSDLNVATRLEKALVVLKKELMNAQLQNKISKDVEAKISKRQRDFYLMEQLKGIKRELGLESDGKDKLIEQFKAKAETLQMPAEVKKVFDEE</sequence>
<evidence type="ECO:0000313" key="1">
    <source>
        <dbReference type="EMBL" id="KAJ2759658.1"/>
    </source>
</evidence>
<dbReference type="Proteomes" id="UP001140234">
    <property type="component" value="Unassembled WGS sequence"/>
</dbReference>
<reference evidence="1" key="1">
    <citation type="submission" date="2022-07" db="EMBL/GenBank/DDBJ databases">
        <title>Phylogenomic reconstructions and comparative analyses of Kickxellomycotina fungi.</title>
        <authorList>
            <person name="Reynolds N.K."/>
            <person name="Stajich J.E."/>
            <person name="Barry K."/>
            <person name="Grigoriev I.V."/>
            <person name="Crous P."/>
            <person name="Smith M.E."/>
        </authorList>
    </citation>
    <scope>NUCLEOTIDE SEQUENCE</scope>
    <source>
        <strain evidence="1">CBS 109366</strain>
    </source>
</reference>
<feature type="non-terminal residue" evidence="1">
    <location>
        <position position="340"/>
    </location>
</feature>
<gene>
    <name evidence="1" type="primary">PIM1</name>
    <name evidence="1" type="ORF">IWQ57_006498</name>
</gene>